<dbReference type="GO" id="GO:0009926">
    <property type="term" value="P:auxin polar transport"/>
    <property type="evidence" value="ECO:0007669"/>
    <property type="project" value="TreeGrafter"/>
</dbReference>
<dbReference type="GO" id="GO:0005886">
    <property type="term" value="C:plasma membrane"/>
    <property type="evidence" value="ECO:0007669"/>
    <property type="project" value="TreeGrafter"/>
</dbReference>
<evidence type="ECO:0000256" key="7">
    <source>
        <dbReference type="ARBA" id="ARBA00023294"/>
    </source>
</evidence>
<name>A0A811NWW3_9POAL</name>
<feature type="transmembrane region" description="Helical" evidence="8">
    <location>
        <begin position="150"/>
        <end position="168"/>
    </location>
</feature>
<sequence length="360" mass="39562">MNLKLIFSDILQKSLSLLGFAVISKVCCEEKFDWLITGFSLSTLPNTLIVGIPLLKGMYGDEAVKLLSQIVALQSLIWYTILLFLFEFRAARGMAITTSSEPTNEAESGTLEPMQQGHEEGQAKGVSAKCYGAFHFLLVVGRKLVTNPNMYASLIGLIWALVSFRWRIQLPSIVNNSIRILSDGGLGMAMFSLGLFIALQTKIVACGTKKMLLSLGIRFFLGPALMVISSYAIGMRGTLLKVAIIQAALPQGIVPFVFAKEYNVHADILSTAKCKRRKRDARNIHLPCRVHHMHSVEQMARLLLSPESLLLAALRPTLRCIRALSRSAWRLGMITVPGACALSAFTLPALHTLNAEFVQS</sequence>
<dbReference type="EMBL" id="CAJGYO010000005">
    <property type="protein sequence ID" value="CAD6230092.1"/>
    <property type="molecule type" value="Genomic_DNA"/>
</dbReference>
<dbReference type="PANTHER" id="PTHR31752:SF40">
    <property type="entry name" value="AUXIN EFFLUX CARRIER COMPONENT 8"/>
    <property type="match status" value="1"/>
</dbReference>
<evidence type="ECO:0000313" key="10">
    <source>
        <dbReference type="Proteomes" id="UP000604825"/>
    </source>
</evidence>
<dbReference type="Proteomes" id="UP000604825">
    <property type="component" value="Unassembled WGS sequence"/>
</dbReference>
<keyword evidence="6 8" id="KW-0472">Membrane</keyword>
<comment type="caution">
    <text evidence="8">Lacks conserved residue(s) required for the propagation of feature annotation.</text>
</comment>
<protein>
    <recommendedName>
        <fullName evidence="8">Auxin efflux carrier component</fullName>
    </recommendedName>
</protein>
<dbReference type="PANTHER" id="PTHR31752">
    <property type="entry name" value="AUXIN EFFLUX CARRIER COMPONENT 1B-RELATED"/>
    <property type="match status" value="1"/>
</dbReference>
<dbReference type="InterPro" id="IPR004776">
    <property type="entry name" value="Mem_transp_PIN-like"/>
</dbReference>
<comment type="similarity">
    <text evidence="2 8">Belongs to the auxin efflux carrier (TC 2.A.69.1) family.</text>
</comment>
<keyword evidence="4 8" id="KW-0812">Transmembrane</keyword>
<dbReference type="InterPro" id="IPR051107">
    <property type="entry name" value="Auxin_Efflux_Carrier"/>
</dbReference>
<dbReference type="GO" id="GO:0009734">
    <property type="term" value="P:auxin-activated signaling pathway"/>
    <property type="evidence" value="ECO:0007669"/>
    <property type="project" value="UniProtKB-UniRule"/>
</dbReference>
<keyword evidence="3 8" id="KW-0813">Transport</keyword>
<gene>
    <name evidence="9" type="ORF">NCGR_LOCUS20491</name>
</gene>
<evidence type="ECO:0000256" key="5">
    <source>
        <dbReference type="ARBA" id="ARBA00022989"/>
    </source>
</evidence>
<dbReference type="AlphaFoldDB" id="A0A811NWW3"/>
<dbReference type="InterPro" id="IPR014024">
    <property type="entry name" value="Auxin_eff_plant"/>
</dbReference>
<evidence type="ECO:0000256" key="6">
    <source>
        <dbReference type="ARBA" id="ARBA00023136"/>
    </source>
</evidence>
<keyword evidence="7 8" id="KW-0927">Auxin signaling pathway</keyword>
<feature type="transmembrane region" description="Helical" evidence="8">
    <location>
        <begin position="211"/>
        <end position="233"/>
    </location>
</feature>
<evidence type="ECO:0000256" key="3">
    <source>
        <dbReference type="ARBA" id="ARBA00022448"/>
    </source>
</evidence>
<comment type="subcellular location">
    <subcellularLocation>
        <location evidence="1 8">Membrane</location>
        <topology evidence="1 8">Multi-pass membrane protein</topology>
    </subcellularLocation>
</comment>
<evidence type="ECO:0000256" key="8">
    <source>
        <dbReference type="RuleBase" id="RU362108"/>
    </source>
</evidence>
<dbReference type="OrthoDB" id="756449at2759"/>
<feature type="transmembrane region" description="Helical" evidence="8">
    <location>
        <begin position="66"/>
        <end position="86"/>
    </location>
</feature>
<evidence type="ECO:0000256" key="1">
    <source>
        <dbReference type="ARBA" id="ARBA00004141"/>
    </source>
</evidence>
<evidence type="ECO:0000313" key="9">
    <source>
        <dbReference type="EMBL" id="CAD6230092.1"/>
    </source>
</evidence>
<accession>A0A811NWW3</accession>
<dbReference type="NCBIfam" id="TIGR00946">
    <property type="entry name" value="2a69"/>
    <property type="match status" value="1"/>
</dbReference>
<dbReference type="GO" id="GO:0010329">
    <property type="term" value="F:auxin efflux transmembrane transporter activity"/>
    <property type="evidence" value="ECO:0007669"/>
    <property type="project" value="TreeGrafter"/>
</dbReference>
<evidence type="ECO:0000256" key="2">
    <source>
        <dbReference type="ARBA" id="ARBA00009177"/>
    </source>
</evidence>
<proteinExistence type="inferred from homology"/>
<comment type="caution">
    <text evidence="9">The sequence shown here is derived from an EMBL/GenBank/DDBJ whole genome shotgun (WGS) entry which is preliminary data.</text>
</comment>
<reference evidence="9" key="1">
    <citation type="submission" date="2020-10" db="EMBL/GenBank/DDBJ databases">
        <authorList>
            <person name="Han B."/>
            <person name="Lu T."/>
            <person name="Zhao Q."/>
            <person name="Huang X."/>
            <person name="Zhao Y."/>
        </authorList>
    </citation>
    <scope>NUCLEOTIDE SEQUENCE</scope>
</reference>
<evidence type="ECO:0000256" key="4">
    <source>
        <dbReference type="ARBA" id="ARBA00022692"/>
    </source>
</evidence>
<keyword evidence="10" id="KW-1185">Reference proteome</keyword>
<keyword evidence="5 8" id="KW-1133">Transmembrane helix</keyword>
<dbReference type="GO" id="GO:0005783">
    <property type="term" value="C:endoplasmic reticulum"/>
    <property type="evidence" value="ECO:0007669"/>
    <property type="project" value="TreeGrafter"/>
</dbReference>
<dbReference type="Pfam" id="PF03547">
    <property type="entry name" value="Mem_trans"/>
    <property type="match status" value="1"/>
</dbReference>
<organism evidence="9 10">
    <name type="scientific">Miscanthus lutarioriparius</name>
    <dbReference type="NCBI Taxonomy" id="422564"/>
    <lineage>
        <taxon>Eukaryota</taxon>
        <taxon>Viridiplantae</taxon>
        <taxon>Streptophyta</taxon>
        <taxon>Embryophyta</taxon>
        <taxon>Tracheophyta</taxon>
        <taxon>Spermatophyta</taxon>
        <taxon>Magnoliopsida</taxon>
        <taxon>Liliopsida</taxon>
        <taxon>Poales</taxon>
        <taxon>Poaceae</taxon>
        <taxon>PACMAD clade</taxon>
        <taxon>Panicoideae</taxon>
        <taxon>Andropogonodae</taxon>
        <taxon>Andropogoneae</taxon>
        <taxon>Saccharinae</taxon>
        <taxon>Miscanthus</taxon>
    </lineage>
</organism>
<feature type="transmembrane region" description="Helical" evidence="8">
    <location>
        <begin position="180"/>
        <end position="199"/>
    </location>
</feature>
<comment type="function">
    <text evidence="8">May act as a component of the auxin efflux carrier.</text>
</comment>